<reference evidence="1" key="1">
    <citation type="submission" date="2020-10" db="EMBL/GenBank/DDBJ databases">
        <title>Sequencing the genomes of 1000 actinobacteria strains.</title>
        <authorList>
            <person name="Klenk H.-P."/>
        </authorList>
    </citation>
    <scope>NUCLEOTIDE SEQUENCE</scope>
    <source>
        <strain evidence="1">DSM 45354</strain>
    </source>
</reference>
<organism evidence="1 2">
    <name type="scientific">Actinopolymorpha pittospori</name>
    <dbReference type="NCBI Taxonomy" id="648752"/>
    <lineage>
        <taxon>Bacteria</taxon>
        <taxon>Bacillati</taxon>
        <taxon>Actinomycetota</taxon>
        <taxon>Actinomycetes</taxon>
        <taxon>Propionibacteriales</taxon>
        <taxon>Actinopolymorphaceae</taxon>
        <taxon>Actinopolymorpha</taxon>
    </lineage>
</organism>
<dbReference type="EMBL" id="JADBEM010000001">
    <property type="protein sequence ID" value="MBE1605579.1"/>
    <property type="molecule type" value="Genomic_DNA"/>
</dbReference>
<keyword evidence="2" id="KW-1185">Reference proteome</keyword>
<dbReference type="RefSeq" id="WP_192749896.1">
    <property type="nucleotide sequence ID" value="NZ_BAABJL010000231.1"/>
</dbReference>
<name>A0A927MSX7_9ACTN</name>
<sequence>MSRPIGRQAFVLDDTADGATVIAAHREALHVLRSTLRRAWVDAISDDPWPEDTQNAVQRLIDLARTQEARQHDPSHPVGYVGIEVEVSDDDQFDLLVALSPFTINAEGYTDADDLIYSATDTGTGLWMLLTPTQHEELVERLRASGANPRCVARP</sequence>
<dbReference type="AlphaFoldDB" id="A0A927MSX7"/>
<comment type="caution">
    <text evidence="1">The sequence shown here is derived from an EMBL/GenBank/DDBJ whole genome shotgun (WGS) entry which is preliminary data.</text>
</comment>
<proteinExistence type="predicted"/>
<protein>
    <submittedName>
        <fullName evidence="1">Uncharacterized protein</fullName>
    </submittedName>
</protein>
<evidence type="ECO:0000313" key="1">
    <source>
        <dbReference type="EMBL" id="MBE1605579.1"/>
    </source>
</evidence>
<accession>A0A927MSX7</accession>
<gene>
    <name evidence="1" type="ORF">HEB94_002427</name>
</gene>
<evidence type="ECO:0000313" key="2">
    <source>
        <dbReference type="Proteomes" id="UP000638648"/>
    </source>
</evidence>
<dbReference type="Proteomes" id="UP000638648">
    <property type="component" value="Unassembled WGS sequence"/>
</dbReference>